<keyword evidence="4" id="KW-1185">Reference proteome</keyword>
<dbReference type="Gene3D" id="2.20.200.10">
    <property type="entry name" value="Outer membrane efflux proteins (OEP)"/>
    <property type="match status" value="1"/>
</dbReference>
<name>A0A192D0I8_9SPHN</name>
<keyword evidence="2" id="KW-0564">Palmitate</keyword>
<proteinExistence type="inferred from homology"/>
<dbReference type="STRING" id="1112.A9D12_02730"/>
<dbReference type="GO" id="GO:0005886">
    <property type="term" value="C:plasma membrane"/>
    <property type="evidence" value="ECO:0007669"/>
    <property type="project" value="UniProtKB-SubCell"/>
</dbReference>
<evidence type="ECO:0000313" key="3">
    <source>
        <dbReference type="EMBL" id="ANK12023.1"/>
    </source>
</evidence>
<dbReference type="PROSITE" id="PS51257">
    <property type="entry name" value="PROKAR_LIPOPROTEIN"/>
    <property type="match status" value="1"/>
</dbReference>
<dbReference type="GO" id="GO:0015562">
    <property type="term" value="F:efflux transmembrane transporter activity"/>
    <property type="evidence" value="ECO:0007669"/>
    <property type="project" value="InterPro"/>
</dbReference>
<protein>
    <submittedName>
        <fullName evidence="3">Multidrug transporter</fullName>
    </submittedName>
</protein>
<keyword evidence="2" id="KW-0449">Lipoprotein</keyword>
<dbReference type="Gene3D" id="1.20.1600.10">
    <property type="entry name" value="Outer membrane efflux proteins (OEP)"/>
    <property type="match status" value="1"/>
</dbReference>
<dbReference type="PANTHER" id="PTHR30203">
    <property type="entry name" value="OUTER MEMBRANE CATION EFFLUX PROTEIN"/>
    <property type="match status" value="1"/>
</dbReference>
<dbReference type="PANTHER" id="PTHR30203:SF25">
    <property type="entry name" value="OUTER MEMBRANE PROTEIN-RELATED"/>
    <property type="match status" value="1"/>
</dbReference>
<dbReference type="AlphaFoldDB" id="A0A192D0I8"/>
<sequence>MARPILAGAALLPLMLAACASVPDVATPAPELPRAFFYTPQAQAGAALAALMPERDPAYTALSQAALNDAPNLAEALARIDSARAGARRAGAERLPNISADADVTRNRINPAQFGTAGQQGFIPREQTAYGANISASWDIDLFGRLKAQERAALARIDAATAQAQGVRLALLAEIAASITDWRVLDARAAAIAADGAAARQLAALAKAREDAGIAPGFDRVRAEATASGSATRLAALEAERARLVGRLVTLTAQDGATVRAALATPAPALAPAAAPASLPSDLLANRPDVAAAAAELAATDADLAAAARARFPRITLSGVIGLLAFDPSELFNDSLVTTLTGGIAGPLLDFGRVAAGIDAAAADKRAAFAAYRGAVYQALGDAEAAYGVVEAADAEAALAITQRDQLARAAGIAETRYKAGLASFLDVLEARRAADTSGENTAAALGRAARARIVLWQALGGEPAD</sequence>
<feature type="chain" id="PRO_5008443502" evidence="2">
    <location>
        <begin position="21"/>
        <end position="466"/>
    </location>
</feature>
<reference evidence="3 4" key="1">
    <citation type="submission" date="2016-05" db="EMBL/GenBank/DDBJ databases">
        <title>Compelete Genome Sequence of Bacteriochlorophyll-Synthesizing Bacterium Porphyrobacter neustonensis DSM 9434.</title>
        <authorList>
            <person name="Shi X.-L."/>
            <person name="Wu Y.-H."/>
            <person name="Cheng H."/>
            <person name="Xu L."/>
            <person name="Zhang X.-Q."/>
            <person name="Wang C.-S."/>
            <person name="Xu X.-W."/>
        </authorList>
    </citation>
    <scope>NUCLEOTIDE SEQUENCE [LARGE SCALE GENOMIC DNA]</scope>
    <source>
        <strain evidence="3 4">DSM 9434</strain>
    </source>
</reference>
<dbReference type="RefSeq" id="WP_068349561.1">
    <property type="nucleotide sequence ID" value="NZ_CP016033.1"/>
</dbReference>
<dbReference type="OrthoDB" id="9783100at2"/>
<keyword evidence="2" id="KW-0472">Membrane</keyword>
<dbReference type="SUPFAM" id="SSF56954">
    <property type="entry name" value="Outer membrane efflux proteins (OEP)"/>
    <property type="match status" value="1"/>
</dbReference>
<dbReference type="Proteomes" id="UP000078263">
    <property type="component" value="Chromosome"/>
</dbReference>
<feature type="signal peptide" evidence="2">
    <location>
        <begin position="1"/>
        <end position="20"/>
    </location>
</feature>
<dbReference type="Pfam" id="PF02321">
    <property type="entry name" value="OEP"/>
    <property type="match status" value="2"/>
</dbReference>
<dbReference type="InterPro" id="IPR003423">
    <property type="entry name" value="OMP_efflux"/>
</dbReference>
<evidence type="ECO:0000256" key="1">
    <source>
        <dbReference type="ARBA" id="ARBA00007613"/>
    </source>
</evidence>
<accession>A0A192D0I8</accession>
<keyword evidence="2" id="KW-0812">Transmembrane</keyword>
<dbReference type="InterPro" id="IPR010131">
    <property type="entry name" value="MdtP/NodT-like"/>
</dbReference>
<gene>
    <name evidence="3" type="ORF">A9D12_02730</name>
</gene>
<comment type="subcellular location">
    <subcellularLocation>
        <location evidence="2">Cell membrane</location>
        <topology evidence="2">Lipid-anchor</topology>
    </subcellularLocation>
</comment>
<organism evidence="3 4">
    <name type="scientific">Erythrobacter neustonensis</name>
    <dbReference type="NCBI Taxonomy" id="1112"/>
    <lineage>
        <taxon>Bacteria</taxon>
        <taxon>Pseudomonadati</taxon>
        <taxon>Pseudomonadota</taxon>
        <taxon>Alphaproteobacteria</taxon>
        <taxon>Sphingomonadales</taxon>
        <taxon>Erythrobacteraceae</taxon>
        <taxon>Erythrobacter/Porphyrobacter group</taxon>
        <taxon>Erythrobacter</taxon>
    </lineage>
</organism>
<dbReference type="KEGG" id="pns:A9D12_02730"/>
<dbReference type="EMBL" id="CP016033">
    <property type="protein sequence ID" value="ANK12023.1"/>
    <property type="molecule type" value="Genomic_DNA"/>
</dbReference>
<keyword evidence="2" id="KW-1134">Transmembrane beta strand</keyword>
<keyword evidence="2" id="KW-0732">Signal</keyword>
<comment type="similarity">
    <text evidence="1 2">Belongs to the outer membrane factor (OMF) (TC 1.B.17) family.</text>
</comment>
<dbReference type="NCBIfam" id="TIGR01845">
    <property type="entry name" value="outer_NodT"/>
    <property type="match status" value="1"/>
</dbReference>
<evidence type="ECO:0000256" key="2">
    <source>
        <dbReference type="RuleBase" id="RU362097"/>
    </source>
</evidence>
<evidence type="ECO:0000313" key="4">
    <source>
        <dbReference type="Proteomes" id="UP000078263"/>
    </source>
</evidence>